<comment type="caution">
    <text evidence="5">The sequence shown here is derived from an EMBL/GenBank/DDBJ whole genome shotgun (WGS) entry which is preliminary data.</text>
</comment>
<evidence type="ECO:0000256" key="3">
    <source>
        <dbReference type="SAM" id="MobiDB-lite"/>
    </source>
</evidence>
<dbReference type="InterPro" id="IPR017850">
    <property type="entry name" value="Alkaline_phosphatase_core_sf"/>
</dbReference>
<feature type="compositionally biased region" description="Gly residues" evidence="3">
    <location>
        <begin position="539"/>
        <end position="548"/>
    </location>
</feature>
<sequence>MRLVFVLFDSLNRLALQSYGGGLETPNFQRLADRSVTFDRHYVGSMPCMPARRDMQTGRVSFMHRSWGPLEPYDNSFAQILKAGGTYSHLVTDHFHYFEDGGAGYHTRYSSWDFVRGQEYDPWKAMVAPPLDDFARRYAAPHYDPAKKPARLHHLVNVEHMAAEADQPTPRCFAAAREFLDTNRGSDNWLLQLELFDPHEPFFAPDRFRKEGDSAYEGPVLNWPDYKRVTETPDEIAEIRANYAALVRMCDDYLGRLLDYFDEHDLWQDTALILSTDHGFLLSEHEWWGKCRMPYYEEVTHIPLFIHHPDLPDRAGQRCDAVTQTPDLMPTILDIFGCDIPAEVRARSLMPHLRGEADRDERVVAFGVFGGPLGVTDGRYVMFHYPPDTLGEGLFEYTLNPQHARALQRGRVEDRRDGTAIRLQQGDAADADQGVAGRDARAQPRRPDIRGPGLCAVRPPARSRPDSPDPRRRGGGPALHGPGRHPAWPRHAGRGLWLVRDHAGGKAGDAAIPGSPKPNVRRSRHGNGRRPDEHAEDGSPGGRGGGDAGRGRAADAPSRRSRARRRLATRSRMAMPRRRSSRLWSALQTGPAPT</sequence>
<feature type="domain" description="Sulfatase N-terminal" evidence="4">
    <location>
        <begin position="3"/>
        <end position="337"/>
    </location>
</feature>
<dbReference type="Proteomes" id="UP001220964">
    <property type="component" value="Unassembled WGS sequence"/>
</dbReference>
<name>A0AAE3T7R5_9RHOB</name>
<feature type="region of interest" description="Disordered" evidence="3">
    <location>
        <begin position="504"/>
        <end position="594"/>
    </location>
</feature>
<feature type="compositionally biased region" description="Basic residues" evidence="3">
    <location>
        <begin position="519"/>
        <end position="528"/>
    </location>
</feature>
<feature type="region of interest" description="Disordered" evidence="3">
    <location>
        <begin position="422"/>
        <end position="490"/>
    </location>
</feature>
<keyword evidence="2" id="KW-0378">Hydrolase</keyword>
<dbReference type="GO" id="GO:0004423">
    <property type="term" value="F:iduronate-2-sulfatase activity"/>
    <property type="evidence" value="ECO:0007669"/>
    <property type="project" value="TreeGrafter"/>
</dbReference>
<organism evidence="5 6">
    <name type="scientific">Psychromarinibacter sediminicola</name>
    <dbReference type="NCBI Taxonomy" id="3033385"/>
    <lineage>
        <taxon>Bacteria</taxon>
        <taxon>Pseudomonadati</taxon>
        <taxon>Pseudomonadota</taxon>
        <taxon>Alphaproteobacteria</taxon>
        <taxon>Rhodobacterales</taxon>
        <taxon>Paracoccaceae</taxon>
        <taxon>Psychromarinibacter</taxon>
    </lineage>
</organism>
<dbReference type="SUPFAM" id="SSF53649">
    <property type="entry name" value="Alkaline phosphatase-like"/>
    <property type="match status" value="1"/>
</dbReference>
<dbReference type="PANTHER" id="PTHR45953">
    <property type="entry name" value="IDURONATE 2-SULFATASE"/>
    <property type="match status" value="1"/>
</dbReference>
<dbReference type="EMBL" id="JARGYC010000008">
    <property type="protein sequence ID" value="MDF0599993.1"/>
    <property type="molecule type" value="Genomic_DNA"/>
</dbReference>
<feature type="compositionally biased region" description="Low complexity" evidence="3">
    <location>
        <begin position="422"/>
        <end position="437"/>
    </location>
</feature>
<reference evidence="5" key="1">
    <citation type="submission" date="2023-03" db="EMBL/GenBank/DDBJ databases">
        <title>Multiphase analysis and comparison of six strains from genera Psychromarinibacter, Lutimaribacter, and Maritimibacter, including a novel species: Psychromarinibacter sediminicola sp. nov.</title>
        <authorList>
            <person name="Wang Y.-H."/>
            <person name="Ye M.-Q."/>
            <person name="Du Z.-J."/>
        </authorList>
    </citation>
    <scope>NUCLEOTIDE SEQUENCE</scope>
    <source>
        <strain evidence="5">C21-152</strain>
    </source>
</reference>
<proteinExistence type="predicted"/>
<evidence type="ECO:0000313" key="5">
    <source>
        <dbReference type="EMBL" id="MDF0599993.1"/>
    </source>
</evidence>
<dbReference type="AlphaFoldDB" id="A0AAE3T7R5"/>
<dbReference type="Pfam" id="PF00884">
    <property type="entry name" value="Sulfatase"/>
    <property type="match status" value="1"/>
</dbReference>
<evidence type="ECO:0000313" key="6">
    <source>
        <dbReference type="Proteomes" id="UP001220964"/>
    </source>
</evidence>
<evidence type="ECO:0000259" key="4">
    <source>
        <dbReference type="Pfam" id="PF00884"/>
    </source>
</evidence>
<dbReference type="Gene3D" id="3.40.720.10">
    <property type="entry name" value="Alkaline Phosphatase, subunit A"/>
    <property type="match status" value="1"/>
</dbReference>
<dbReference type="GO" id="GO:0046872">
    <property type="term" value="F:metal ion binding"/>
    <property type="evidence" value="ECO:0007669"/>
    <property type="project" value="UniProtKB-KW"/>
</dbReference>
<evidence type="ECO:0000256" key="1">
    <source>
        <dbReference type="ARBA" id="ARBA00022723"/>
    </source>
</evidence>
<feature type="compositionally biased region" description="Basic and acidic residues" evidence="3">
    <location>
        <begin position="438"/>
        <end position="449"/>
    </location>
</feature>
<gene>
    <name evidence="5" type="ORF">P1J78_04545</name>
</gene>
<dbReference type="RefSeq" id="WP_275566139.1">
    <property type="nucleotide sequence ID" value="NZ_JARGYC010000008.1"/>
</dbReference>
<dbReference type="CDD" id="cd16148">
    <property type="entry name" value="sulfatase_like"/>
    <property type="match status" value="1"/>
</dbReference>
<feature type="compositionally biased region" description="Basic residues" evidence="3">
    <location>
        <begin position="559"/>
        <end position="581"/>
    </location>
</feature>
<evidence type="ECO:0000256" key="2">
    <source>
        <dbReference type="ARBA" id="ARBA00022801"/>
    </source>
</evidence>
<protein>
    <submittedName>
        <fullName evidence="5">Sulfatase</fullName>
    </submittedName>
</protein>
<accession>A0AAE3T7R5</accession>
<dbReference type="PANTHER" id="PTHR45953:SF1">
    <property type="entry name" value="IDURONATE 2-SULFATASE"/>
    <property type="match status" value="1"/>
</dbReference>
<dbReference type="InterPro" id="IPR000917">
    <property type="entry name" value="Sulfatase_N"/>
</dbReference>
<dbReference type="GO" id="GO:0005737">
    <property type="term" value="C:cytoplasm"/>
    <property type="evidence" value="ECO:0007669"/>
    <property type="project" value="TreeGrafter"/>
</dbReference>
<keyword evidence="1" id="KW-0479">Metal-binding</keyword>
<keyword evidence="6" id="KW-1185">Reference proteome</keyword>
<feature type="compositionally biased region" description="Basic and acidic residues" evidence="3">
    <location>
        <begin position="463"/>
        <end position="472"/>
    </location>
</feature>